<dbReference type="SUPFAM" id="SSF53686">
    <property type="entry name" value="Tryptophan synthase beta subunit-like PLP-dependent enzymes"/>
    <property type="match status" value="1"/>
</dbReference>
<dbReference type="InterPro" id="IPR004450">
    <property type="entry name" value="Thr_synthase-like"/>
</dbReference>
<feature type="transmembrane region" description="Helical" evidence="6">
    <location>
        <begin position="537"/>
        <end position="558"/>
    </location>
</feature>
<dbReference type="PANTHER" id="PTHR42690">
    <property type="entry name" value="THREONINE SYNTHASE FAMILY MEMBER"/>
    <property type="match status" value="1"/>
</dbReference>
<keyword evidence="6" id="KW-0472">Membrane</keyword>
<evidence type="ECO:0000259" key="7">
    <source>
        <dbReference type="Pfam" id="PF14821"/>
    </source>
</evidence>
<gene>
    <name evidence="8" type="primary">THNSL1</name>
    <name evidence="8" type="ORF">FOZ60_001748</name>
</gene>
<evidence type="ECO:0000256" key="6">
    <source>
        <dbReference type="SAM" id="Phobius"/>
    </source>
</evidence>
<accession>A0A7J6NZP5</accession>
<protein>
    <submittedName>
        <fullName evidence="8">Threonine synthase-like 1</fullName>
    </submittedName>
</protein>
<feature type="transmembrane region" description="Helical" evidence="6">
    <location>
        <begin position="630"/>
        <end position="650"/>
    </location>
</feature>
<dbReference type="Proteomes" id="UP000541610">
    <property type="component" value="Unassembled WGS sequence"/>
</dbReference>
<evidence type="ECO:0000256" key="3">
    <source>
        <dbReference type="ARBA" id="ARBA00022898"/>
    </source>
</evidence>
<dbReference type="OrthoDB" id="5203861at2759"/>
<proteinExistence type="inferred from homology"/>
<feature type="transmembrane region" description="Helical" evidence="6">
    <location>
        <begin position="1223"/>
        <end position="1244"/>
    </location>
</feature>
<comment type="similarity">
    <text evidence="2">Belongs to the threonine synthase family.</text>
</comment>
<keyword evidence="4" id="KW-0456">Lyase</keyword>
<dbReference type="Gene3D" id="3.90.1380.10">
    <property type="entry name" value="Threonine synthase, N-terminal domain"/>
    <property type="match status" value="1"/>
</dbReference>
<comment type="caution">
    <text evidence="8">The sequence shown here is derived from an EMBL/GenBank/DDBJ whole genome shotgun (WGS) entry which is preliminary data.</text>
</comment>
<evidence type="ECO:0000256" key="1">
    <source>
        <dbReference type="ARBA" id="ARBA00001933"/>
    </source>
</evidence>
<dbReference type="Pfam" id="PF24857">
    <property type="entry name" value="THR4_C"/>
    <property type="match status" value="1"/>
</dbReference>
<keyword evidence="3 5" id="KW-0663">Pyridoxal phosphate</keyword>
<comment type="cofactor">
    <cofactor evidence="1 5">
        <name>pyridoxal 5'-phosphate</name>
        <dbReference type="ChEBI" id="CHEBI:597326"/>
    </cofactor>
</comment>
<reference evidence="8 9" key="1">
    <citation type="submission" date="2020-04" db="EMBL/GenBank/DDBJ databases">
        <title>Perkinsus olseni comparative genomics.</title>
        <authorList>
            <person name="Bogema D.R."/>
        </authorList>
    </citation>
    <scope>NUCLEOTIDE SEQUENCE [LARGE SCALE GENOMIC DNA]</scope>
    <source>
        <strain evidence="8">00978-12</strain>
    </source>
</reference>
<dbReference type="GO" id="GO:0009088">
    <property type="term" value="P:threonine biosynthetic process"/>
    <property type="evidence" value="ECO:0007669"/>
    <property type="project" value="TreeGrafter"/>
</dbReference>
<organism evidence="8 9">
    <name type="scientific">Perkinsus olseni</name>
    <name type="common">Perkinsus atlanticus</name>
    <dbReference type="NCBI Taxonomy" id="32597"/>
    <lineage>
        <taxon>Eukaryota</taxon>
        <taxon>Sar</taxon>
        <taxon>Alveolata</taxon>
        <taxon>Perkinsozoa</taxon>
        <taxon>Perkinsea</taxon>
        <taxon>Perkinsida</taxon>
        <taxon>Perkinsidae</taxon>
        <taxon>Perkinsus</taxon>
    </lineage>
</organism>
<dbReference type="NCBIfam" id="TIGR00260">
    <property type="entry name" value="thrC"/>
    <property type="match status" value="1"/>
</dbReference>
<keyword evidence="6" id="KW-1133">Transmembrane helix</keyword>
<sequence length="1248" mass="136927">MGFLVPSPSVSFYTALSALMNIPPSITSVPQEDIFTNPFFAKVREEDSLLQYAAGGGAPGAAESGRPPVILVPCQRSLSGQPESASLSRHQIEAHILQSAHVPGQGWKLRLTESSLGVGFGQRRICHVTQTENMYDYGTNFKIFVLDRPVCGAYTSGRGGAGPASLAMAGPCDWLSGCPQAEDDFYDKIFKFRQTYLLVPGYEKAAAVRIRDISSEAVATVERHEAGKPSGLVRPVAAPPGSDIKHEVERTAYATLHAFIFPHILQYTLPEDTRLTERIRRYAIVQEFVFRNYCNGGSLNLRTILAAASAPKDILTAKNDVLTRCVQSLVAELGKLDNQIAPMDKLSALTTALEHCQKLVSEIVRSSLLVTAPDQGGQARVEVSADHVLAMFVAAIASLASSRDRANTRVQINAHMCHVDMYVEAHDELKFSQGQYALSTIHSALEFWRQPHAECREFDIHTPEEEATKAEDTSEDDKGMFDKSSSIFAACLRAGSDEPSPWSTVLGHSANRMPSIWRRRHQQRQQQNRKELRSTTVTLLTLLSCYIGTSTLLFATGFHDLAETNVPAQLSTVGSLRGRLTPPRVVTPPKLPPYSPPLFGVWAVSAVSGVLLLSAAVGRSGGASRLARPLAAVAFLVNIGVGIVGGILPLLRCASLVLRLAKWSMSLSSFLTWLFTLGVVSPEMPLAWKLYAGAGALTQPLLATLRKVLPSAAMTDIPFTFLWLIVDSAAHFAQSWITRTVLGAQVYHNSTIYMFYKSTRGKDTHVSFVDAVLQGLGSDGGLLIPEQVPKITPQEWEEWRSLSYRPLACRVLRKFISPTEISDGELQKQDYSSSPGLVEDAYGNFRDHELTPVKRVLELFHGPTFAFKDLALQLLGPLFELCLERKHKQLLILGATSGDTGSAAIAGVKGRKNIKCKSPPAEELQMTTTADENIHCLAVKGNFDDCQNIVKGIMNSPLKEELSIGAVNSINWARILAQIVYYAYATARIQEKENCSLVDFVVPTGNFGDILAGYRPPYYCRMMGAPIGRLVIASNQNDILPKFFETGTYSYHDEVLPSLSPSMDIAISSNFERFLYYLFEGDTKRLNEKIKDLRTKKAWDILASRGYFWDPSASGSRCHNVAAHQCGWLCCWRTVLLHRTSSKNPVVALATAHVAKFVEPLQASYREKGGASPELMKALSSCMPGELQRLYNLPSRRTVIENDVEDVKQYLLRNFSEGGRCCGGFGAAAGIAVLAVAIGAIVMMKRRQ</sequence>
<feature type="transmembrane region" description="Helical" evidence="6">
    <location>
        <begin position="599"/>
        <end position="618"/>
    </location>
</feature>
<evidence type="ECO:0000313" key="9">
    <source>
        <dbReference type="Proteomes" id="UP000541610"/>
    </source>
</evidence>
<dbReference type="PANTHER" id="PTHR42690:SF1">
    <property type="entry name" value="THREONINE SYNTHASE-LIKE 2"/>
    <property type="match status" value="1"/>
</dbReference>
<dbReference type="InterPro" id="IPR037158">
    <property type="entry name" value="Thr_synth_N_sf"/>
</dbReference>
<dbReference type="Gene3D" id="1.20.1050.80">
    <property type="entry name" value="VPS9 domain"/>
    <property type="match status" value="1"/>
</dbReference>
<evidence type="ECO:0000256" key="2">
    <source>
        <dbReference type="ARBA" id="ARBA00005517"/>
    </source>
</evidence>
<keyword evidence="6" id="KW-0812">Transmembrane</keyword>
<feature type="domain" description="Threonine synthase N-terminal" evidence="7">
    <location>
        <begin position="756"/>
        <end position="828"/>
    </location>
</feature>
<dbReference type="Gene3D" id="3.40.50.1100">
    <property type="match status" value="2"/>
</dbReference>
<dbReference type="InterPro" id="IPR029144">
    <property type="entry name" value="Thr_synth_N"/>
</dbReference>
<dbReference type="InterPro" id="IPR037191">
    <property type="entry name" value="VPS9_dom_sf"/>
</dbReference>
<dbReference type="AlphaFoldDB" id="A0A7J6NZP5"/>
<evidence type="ECO:0000256" key="4">
    <source>
        <dbReference type="ARBA" id="ARBA00023239"/>
    </source>
</evidence>
<dbReference type="Pfam" id="PF14821">
    <property type="entry name" value="Thr_synth_N"/>
    <property type="match status" value="1"/>
</dbReference>
<dbReference type="SUPFAM" id="SSF109993">
    <property type="entry name" value="VPS9 domain"/>
    <property type="match status" value="1"/>
</dbReference>
<evidence type="ECO:0000313" key="8">
    <source>
        <dbReference type="EMBL" id="KAF4689335.1"/>
    </source>
</evidence>
<dbReference type="EMBL" id="JABANP010000127">
    <property type="protein sequence ID" value="KAF4689335.1"/>
    <property type="molecule type" value="Genomic_DNA"/>
</dbReference>
<name>A0A7J6NZP5_PEROL</name>
<feature type="modified residue" description="N6-(pyridoxal phosphate)lysine" evidence="5">
    <location>
        <position position="868"/>
    </location>
</feature>
<dbReference type="GO" id="GO:0004795">
    <property type="term" value="F:threonine synthase activity"/>
    <property type="evidence" value="ECO:0007669"/>
    <property type="project" value="TreeGrafter"/>
</dbReference>
<dbReference type="InterPro" id="IPR036052">
    <property type="entry name" value="TrpB-like_PALP_sf"/>
</dbReference>
<dbReference type="InterPro" id="IPR051166">
    <property type="entry name" value="Threonine_Synthase"/>
</dbReference>
<evidence type="ECO:0000256" key="5">
    <source>
        <dbReference type="PIRSR" id="PIRSR604450-51"/>
    </source>
</evidence>